<dbReference type="Proteomes" id="UP001431572">
    <property type="component" value="Chromosome 2"/>
</dbReference>
<evidence type="ECO:0000256" key="7">
    <source>
        <dbReference type="ARBA" id="ARBA00022842"/>
    </source>
</evidence>
<dbReference type="EMBL" id="CP128400">
    <property type="protein sequence ID" value="WJW69184.1"/>
    <property type="molecule type" value="Genomic_DNA"/>
</dbReference>
<reference evidence="12 14" key="1">
    <citation type="submission" date="2020-06" db="EMBL/GenBank/DDBJ databases">
        <title>Anoxygenic phototrophic Chloroflexota member uses a Type I reaction center.</title>
        <authorList>
            <person name="Tsuji J.M."/>
            <person name="Shaw N.A."/>
            <person name="Nagashima S."/>
            <person name="Venkiteswaran J."/>
            <person name="Schiff S.L."/>
            <person name="Hanada S."/>
            <person name="Tank M."/>
            <person name="Neufeld J.D."/>
        </authorList>
    </citation>
    <scope>NUCLEOTIDE SEQUENCE [LARGE SCALE GENOMIC DNA]</scope>
    <source>
        <strain evidence="12">L227-S17</strain>
    </source>
</reference>
<keyword evidence="5 10" id="KW-0479">Metal-binding</keyword>
<feature type="binding site" evidence="11">
    <location>
        <position position="283"/>
    </location>
    <ligand>
        <name>Mg(2+)</name>
        <dbReference type="ChEBI" id="CHEBI:18420"/>
    </ligand>
</feature>
<feature type="binding site" evidence="11">
    <location>
        <position position="168"/>
    </location>
    <ligand>
        <name>Mg(2+)</name>
        <dbReference type="ChEBI" id="CHEBI:18420"/>
    </ligand>
</feature>
<dbReference type="InterPro" id="IPR003374">
    <property type="entry name" value="ApbE-like_sf"/>
</dbReference>
<sequence length="323" mass="35291">MLGINDKAEELFEVSLNFRAMNTSIELIIYAAETDTDKAVAAANNIELIFNETEAQLSRFRPDSELSTLNNRGFLENPSPLMYEMIVAACKMRDLTEGIFDPTILEALESAGYNRSFETLRAGTPQLFAPRATPTFKNYPSKTQNSIEFDPQGRYIRLASGVRVDLGGIAKGSTVDRCADLLRKSGFKSFMISAGGDMYLEGSPPQDKNGWVVSVENEAPGFTGDITTLQVANKAVATSSTTGRSWLLDNQIRHHLIDPRTGQPSDNGLAAVTVVADTVRMADVMAKTALIMGREQCEKINLKQRGALNAILFVTLAGELIQL</sequence>
<evidence type="ECO:0000256" key="8">
    <source>
        <dbReference type="ARBA" id="ARBA00031306"/>
    </source>
</evidence>
<evidence type="ECO:0000256" key="2">
    <source>
        <dbReference type="ARBA" id="ARBA00016337"/>
    </source>
</evidence>
<comment type="similarity">
    <text evidence="10">Belongs to the ApbE family.</text>
</comment>
<dbReference type="Pfam" id="PF02424">
    <property type="entry name" value="ApbE"/>
    <property type="match status" value="1"/>
</dbReference>
<name>A0A8T7M5F4_9CHLR</name>
<evidence type="ECO:0000313" key="13">
    <source>
        <dbReference type="EMBL" id="WJW69184.1"/>
    </source>
</evidence>
<comment type="cofactor">
    <cofactor evidence="11">
        <name>Mg(2+)</name>
        <dbReference type="ChEBI" id="CHEBI:18420"/>
    </cofactor>
    <cofactor evidence="11">
        <name>Mn(2+)</name>
        <dbReference type="ChEBI" id="CHEBI:29035"/>
    </cofactor>
    <text evidence="11">Magnesium. Can also use manganese.</text>
</comment>
<dbReference type="PANTHER" id="PTHR30040:SF2">
    <property type="entry name" value="FAD:PROTEIN FMN TRANSFERASE"/>
    <property type="match status" value="1"/>
</dbReference>
<dbReference type="RefSeq" id="WP_341471069.1">
    <property type="nucleotide sequence ID" value="NZ_CP128400.1"/>
</dbReference>
<dbReference type="AlphaFoldDB" id="A0A8T7M5F4"/>
<reference evidence="13" key="2">
    <citation type="journal article" date="2024" name="Nature">
        <title>Anoxygenic phototroph of the Chloroflexota uses a type I reaction centre.</title>
        <authorList>
            <person name="Tsuji J.M."/>
            <person name="Shaw N.A."/>
            <person name="Nagashima S."/>
            <person name="Venkiteswaran J.J."/>
            <person name="Schiff S.L."/>
            <person name="Watanabe T."/>
            <person name="Fukui M."/>
            <person name="Hanada S."/>
            <person name="Tank M."/>
            <person name="Neufeld J.D."/>
        </authorList>
    </citation>
    <scope>NUCLEOTIDE SEQUENCE</scope>
    <source>
        <strain evidence="13">L227-S17</strain>
    </source>
</reference>
<evidence type="ECO:0000256" key="11">
    <source>
        <dbReference type="PIRSR" id="PIRSR006268-2"/>
    </source>
</evidence>
<dbReference type="EC" id="2.7.1.180" evidence="1 10"/>
<dbReference type="GO" id="GO:0046872">
    <property type="term" value="F:metal ion binding"/>
    <property type="evidence" value="ECO:0007669"/>
    <property type="project" value="UniProtKB-UniRule"/>
</dbReference>
<evidence type="ECO:0000313" key="12">
    <source>
        <dbReference type="EMBL" id="NWJ47266.1"/>
    </source>
</evidence>
<evidence type="ECO:0000256" key="3">
    <source>
        <dbReference type="ARBA" id="ARBA00022630"/>
    </source>
</evidence>
<keyword evidence="3 10" id="KW-0285">Flavoprotein</keyword>
<dbReference type="Proteomes" id="UP000521676">
    <property type="component" value="Unassembled WGS sequence"/>
</dbReference>
<keyword evidence="15" id="KW-1185">Reference proteome</keyword>
<organism evidence="12 14">
    <name type="scientific">Candidatus Chlorohelix allophototropha</name>
    <dbReference type="NCBI Taxonomy" id="3003348"/>
    <lineage>
        <taxon>Bacteria</taxon>
        <taxon>Bacillati</taxon>
        <taxon>Chloroflexota</taxon>
        <taxon>Chloroflexia</taxon>
        <taxon>Candidatus Chloroheliales</taxon>
        <taxon>Candidatus Chloroheliaceae</taxon>
        <taxon>Candidatus Chlorohelix</taxon>
    </lineage>
</organism>
<evidence type="ECO:0000256" key="5">
    <source>
        <dbReference type="ARBA" id="ARBA00022723"/>
    </source>
</evidence>
<dbReference type="SUPFAM" id="SSF143631">
    <property type="entry name" value="ApbE-like"/>
    <property type="match status" value="1"/>
</dbReference>
<dbReference type="InterPro" id="IPR024932">
    <property type="entry name" value="ApbE"/>
</dbReference>
<dbReference type="Gene3D" id="3.10.520.10">
    <property type="entry name" value="ApbE-like domains"/>
    <property type="match status" value="1"/>
</dbReference>
<evidence type="ECO:0000256" key="10">
    <source>
        <dbReference type="PIRNR" id="PIRNR006268"/>
    </source>
</evidence>
<evidence type="ECO:0000313" key="15">
    <source>
        <dbReference type="Proteomes" id="UP001431572"/>
    </source>
</evidence>
<evidence type="ECO:0000256" key="9">
    <source>
        <dbReference type="ARBA" id="ARBA00048540"/>
    </source>
</evidence>
<evidence type="ECO:0000256" key="1">
    <source>
        <dbReference type="ARBA" id="ARBA00011955"/>
    </source>
</evidence>
<accession>A0A8T7M5F4</accession>
<dbReference type="GO" id="GO:0016740">
    <property type="term" value="F:transferase activity"/>
    <property type="evidence" value="ECO:0007669"/>
    <property type="project" value="UniProtKB-UniRule"/>
</dbReference>
<keyword evidence="7 10" id="KW-0460">Magnesium</keyword>
<comment type="catalytic activity">
    <reaction evidence="9 10">
        <text>L-threonyl-[protein] + FAD = FMN-L-threonyl-[protein] + AMP + H(+)</text>
        <dbReference type="Rhea" id="RHEA:36847"/>
        <dbReference type="Rhea" id="RHEA-COMP:11060"/>
        <dbReference type="Rhea" id="RHEA-COMP:11061"/>
        <dbReference type="ChEBI" id="CHEBI:15378"/>
        <dbReference type="ChEBI" id="CHEBI:30013"/>
        <dbReference type="ChEBI" id="CHEBI:57692"/>
        <dbReference type="ChEBI" id="CHEBI:74257"/>
        <dbReference type="ChEBI" id="CHEBI:456215"/>
        <dbReference type="EC" id="2.7.1.180"/>
    </reaction>
</comment>
<dbReference type="PANTHER" id="PTHR30040">
    <property type="entry name" value="THIAMINE BIOSYNTHESIS LIPOPROTEIN APBE"/>
    <property type="match status" value="1"/>
</dbReference>
<evidence type="ECO:0000256" key="6">
    <source>
        <dbReference type="ARBA" id="ARBA00022827"/>
    </source>
</evidence>
<dbReference type="PIRSF" id="PIRSF006268">
    <property type="entry name" value="ApbE"/>
    <property type="match status" value="1"/>
</dbReference>
<keyword evidence="6 10" id="KW-0274">FAD</keyword>
<dbReference type="EMBL" id="JACATZ010000003">
    <property type="protein sequence ID" value="NWJ47266.1"/>
    <property type="molecule type" value="Genomic_DNA"/>
</dbReference>
<evidence type="ECO:0000313" key="14">
    <source>
        <dbReference type="Proteomes" id="UP000521676"/>
    </source>
</evidence>
<proteinExistence type="inferred from homology"/>
<evidence type="ECO:0000256" key="4">
    <source>
        <dbReference type="ARBA" id="ARBA00022679"/>
    </source>
</evidence>
<protein>
    <recommendedName>
        <fullName evidence="2 10">FAD:protein FMN transferase</fullName>
        <ecNumber evidence="1 10">2.7.1.180</ecNumber>
    </recommendedName>
    <alternativeName>
        <fullName evidence="8 10">Flavin transferase</fullName>
    </alternativeName>
</protein>
<keyword evidence="4 10" id="KW-0808">Transferase</keyword>
<gene>
    <name evidence="12" type="ORF">HXX08_15495</name>
    <name evidence="13" type="ORF">OZ401_002780</name>
</gene>